<keyword evidence="11" id="KW-0408">Iron</keyword>
<evidence type="ECO:0000256" key="9">
    <source>
        <dbReference type="ARBA" id="ARBA00022982"/>
    </source>
</evidence>
<dbReference type="STRING" id="1121939.L861_03765"/>
<dbReference type="AlphaFoldDB" id="S2KV50"/>
<dbReference type="Pfam" id="PF01292">
    <property type="entry name" value="Ni_hydr_CYTB"/>
    <property type="match status" value="1"/>
</dbReference>
<feature type="chain" id="PRO_5004498454" description="Cytochrome b561 bacterial/Ni-hydrogenase domain-containing protein" evidence="15">
    <location>
        <begin position="34"/>
        <end position="353"/>
    </location>
</feature>
<dbReference type="GO" id="GO:0036397">
    <property type="term" value="F:formate dehydrogenase (quinone) activity"/>
    <property type="evidence" value="ECO:0007669"/>
    <property type="project" value="TreeGrafter"/>
</dbReference>
<feature type="domain" description="Cytochrome b561 bacterial/Ni-hydrogenase" evidence="16">
    <location>
        <begin position="130"/>
        <end position="309"/>
    </location>
</feature>
<name>S2KV50_LITA3</name>
<dbReference type="Proteomes" id="UP000014463">
    <property type="component" value="Unassembled WGS sequence"/>
</dbReference>
<dbReference type="GO" id="GO:0046872">
    <property type="term" value="F:metal ion binding"/>
    <property type="evidence" value="ECO:0007669"/>
    <property type="project" value="UniProtKB-KW"/>
</dbReference>
<dbReference type="SUPFAM" id="SSF81342">
    <property type="entry name" value="Transmembrane di-heme cytochromes"/>
    <property type="match status" value="1"/>
</dbReference>
<keyword evidence="15" id="KW-0732">Signal</keyword>
<reference evidence="17 18" key="1">
    <citation type="journal article" date="2013" name="Genome Announc.">
        <title>Draft genome sequence of the moderately halophilic gammaproteobacterium Halomonas anticariensis FP35.</title>
        <authorList>
            <person name="Tahrioui A."/>
            <person name="Quesada E."/>
            <person name="Llamas I."/>
        </authorList>
    </citation>
    <scope>NUCLEOTIDE SEQUENCE [LARGE SCALE GENOMIC DNA]</scope>
    <source>
        <strain evidence="18">DSM 16096 / CECT 5854 / LMG 22089 / FP35</strain>
    </source>
</reference>
<evidence type="ECO:0000313" key="17">
    <source>
        <dbReference type="EMBL" id="EPC04453.1"/>
    </source>
</evidence>
<keyword evidence="12 14" id="KW-0472">Membrane</keyword>
<evidence type="ECO:0000256" key="15">
    <source>
        <dbReference type="SAM" id="SignalP"/>
    </source>
</evidence>
<feature type="transmembrane region" description="Helical" evidence="14">
    <location>
        <begin position="95"/>
        <end position="116"/>
    </location>
</feature>
<dbReference type="EMBL" id="ASTJ01000011">
    <property type="protein sequence ID" value="EPC04453.1"/>
    <property type="molecule type" value="Genomic_DNA"/>
</dbReference>
<dbReference type="eggNOG" id="COG2864">
    <property type="taxonomic scope" value="Bacteria"/>
</dbReference>
<evidence type="ECO:0000256" key="11">
    <source>
        <dbReference type="ARBA" id="ARBA00023004"/>
    </source>
</evidence>
<keyword evidence="7 14" id="KW-0812">Transmembrane</keyword>
<keyword evidence="18" id="KW-1185">Reference proteome</keyword>
<accession>S2KV50</accession>
<dbReference type="GO" id="GO:0022904">
    <property type="term" value="P:respiratory electron transport chain"/>
    <property type="evidence" value="ECO:0007669"/>
    <property type="project" value="InterPro"/>
</dbReference>
<comment type="subcellular location">
    <subcellularLocation>
        <location evidence="2">Cell membrane</location>
        <topology evidence="2">Multi-pass membrane protein</topology>
    </subcellularLocation>
</comment>
<feature type="region of interest" description="Disordered" evidence="13">
    <location>
        <begin position="329"/>
        <end position="353"/>
    </location>
</feature>
<dbReference type="RefSeq" id="WP_016415189.1">
    <property type="nucleotide sequence ID" value="NZ_AUAB01000001.1"/>
</dbReference>
<evidence type="ECO:0000256" key="7">
    <source>
        <dbReference type="ARBA" id="ARBA00022692"/>
    </source>
</evidence>
<keyword evidence="8" id="KW-0479">Metal-binding</keyword>
<feature type="signal peptide" evidence="15">
    <location>
        <begin position="1"/>
        <end position="33"/>
    </location>
</feature>
<evidence type="ECO:0000256" key="4">
    <source>
        <dbReference type="ARBA" id="ARBA00022448"/>
    </source>
</evidence>
<evidence type="ECO:0000256" key="12">
    <source>
        <dbReference type="ARBA" id="ARBA00023136"/>
    </source>
</evidence>
<feature type="transmembrane region" description="Helical" evidence="14">
    <location>
        <begin position="185"/>
        <end position="203"/>
    </location>
</feature>
<evidence type="ECO:0000256" key="13">
    <source>
        <dbReference type="SAM" id="MobiDB-lite"/>
    </source>
</evidence>
<evidence type="ECO:0000256" key="3">
    <source>
        <dbReference type="ARBA" id="ARBA00010747"/>
    </source>
</evidence>
<evidence type="ECO:0000256" key="14">
    <source>
        <dbReference type="SAM" id="Phobius"/>
    </source>
</evidence>
<keyword evidence="4" id="KW-0813">Transport</keyword>
<comment type="similarity">
    <text evidence="3">Belongs to the formate dehydrogenase gamma subunit family.</text>
</comment>
<feature type="transmembrane region" description="Helical" evidence="14">
    <location>
        <begin position="137"/>
        <end position="158"/>
    </location>
</feature>
<evidence type="ECO:0000259" key="16">
    <source>
        <dbReference type="Pfam" id="PF01292"/>
    </source>
</evidence>
<dbReference type="InterPro" id="IPR011577">
    <property type="entry name" value="Cyt_b561_bac/Ni-Hgenase"/>
</dbReference>
<dbReference type="InterPro" id="IPR051817">
    <property type="entry name" value="FDH_cytochrome_b556_subunit"/>
</dbReference>
<dbReference type="InterPro" id="IPR016174">
    <property type="entry name" value="Di-haem_cyt_TM"/>
</dbReference>
<dbReference type="PANTHER" id="PTHR30074">
    <property type="entry name" value="FORMATE DEHYDROGENASE, NITRATE-INDUCIBLE, CYTOCHROME B556 FDN SUBUNIT"/>
    <property type="match status" value="1"/>
</dbReference>
<dbReference type="NCBIfam" id="TIGR01583">
    <property type="entry name" value="formate-DH-gamm"/>
    <property type="match status" value="1"/>
</dbReference>
<dbReference type="GO" id="GO:0015944">
    <property type="term" value="P:formate oxidation"/>
    <property type="evidence" value="ECO:0007669"/>
    <property type="project" value="TreeGrafter"/>
</dbReference>
<protein>
    <recommendedName>
        <fullName evidence="16">Cytochrome b561 bacterial/Ni-hydrogenase domain-containing protein</fullName>
    </recommendedName>
</protein>
<keyword evidence="9" id="KW-0249">Electron transport</keyword>
<organism evidence="17 18">
    <name type="scientific">Litchfieldella anticariensis (strain DSM 16096 / CECT 5854 / CIP 108499 / LMG 22089 / FP35)</name>
    <name type="common">Halomonas anticariensis</name>
    <dbReference type="NCBI Taxonomy" id="1121939"/>
    <lineage>
        <taxon>Bacteria</taxon>
        <taxon>Pseudomonadati</taxon>
        <taxon>Pseudomonadota</taxon>
        <taxon>Gammaproteobacteria</taxon>
        <taxon>Oceanospirillales</taxon>
        <taxon>Halomonadaceae</taxon>
        <taxon>Litchfieldella</taxon>
    </lineage>
</organism>
<evidence type="ECO:0000256" key="8">
    <source>
        <dbReference type="ARBA" id="ARBA00022723"/>
    </source>
</evidence>
<feature type="transmembrane region" description="Helical" evidence="14">
    <location>
        <begin position="270"/>
        <end position="294"/>
    </location>
</feature>
<gene>
    <name evidence="17" type="ORF">L861_03765</name>
</gene>
<dbReference type="GO" id="GO:0009061">
    <property type="term" value="P:anaerobic respiration"/>
    <property type="evidence" value="ECO:0007669"/>
    <property type="project" value="TreeGrafter"/>
</dbReference>
<dbReference type="InterPro" id="IPR006471">
    <property type="entry name" value="Formate_DH_gsu"/>
</dbReference>
<evidence type="ECO:0000313" key="18">
    <source>
        <dbReference type="Proteomes" id="UP000014463"/>
    </source>
</evidence>
<evidence type="ECO:0000256" key="5">
    <source>
        <dbReference type="ARBA" id="ARBA00022475"/>
    </source>
</evidence>
<dbReference type="GO" id="GO:0005886">
    <property type="term" value="C:plasma membrane"/>
    <property type="evidence" value="ECO:0007669"/>
    <property type="project" value="UniProtKB-SubCell"/>
</dbReference>
<dbReference type="PATRIC" id="fig|1121939.11.peg.709"/>
<keyword evidence="5" id="KW-1003">Cell membrane</keyword>
<dbReference type="Gene3D" id="1.20.950.20">
    <property type="entry name" value="Transmembrane di-heme cytochromes, Chain C"/>
    <property type="match status" value="1"/>
</dbReference>
<dbReference type="PANTHER" id="PTHR30074:SF6">
    <property type="entry name" value="FORMATE DEHYDROGENASE GAMMA SUBUNIT"/>
    <property type="match status" value="1"/>
</dbReference>
<dbReference type="GO" id="GO:0009055">
    <property type="term" value="F:electron transfer activity"/>
    <property type="evidence" value="ECO:0007669"/>
    <property type="project" value="InterPro"/>
</dbReference>
<keyword evidence="6" id="KW-0349">Heme</keyword>
<feature type="transmembrane region" description="Helical" evidence="14">
    <location>
        <begin position="239"/>
        <end position="258"/>
    </location>
</feature>
<evidence type="ECO:0000256" key="10">
    <source>
        <dbReference type="ARBA" id="ARBA00022989"/>
    </source>
</evidence>
<evidence type="ECO:0000256" key="6">
    <source>
        <dbReference type="ARBA" id="ARBA00022617"/>
    </source>
</evidence>
<proteinExistence type="inferred from homology"/>
<keyword evidence="10 14" id="KW-1133">Transmembrane helix</keyword>
<dbReference type="FunFam" id="1.20.950.20:FF:000002">
    <property type="entry name" value="Formate dehydrogenase cytochrome b556 subunit"/>
    <property type="match status" value="1"/>
</dbReference>
<dbReference type="OrthoDB" id="9790598at2"/>
<evidence type="ECO:0000256" key="2">
    <source>
        <dbReference type="ARBA" id="ARBA00004651"/>
    </source>
</evidence>
<comment type="caution">
    <text evidence="17">The sequence shown here is derived from an EMBL/GenBank/DDBJ whole genome shotgun (WGS) entry which is preliminary data.</text>
</comment>
<evidence type="ECO:0000256" key="1">
    <source>
        <dbReference type="ARBA" id="ARBA00001971"/>
    </source>
</evidence>
<dbReference type="GO" id="GO:0008863">
    <property type="term" value="F:formate dehydrogenase (NAD+) activity"/>
    <property type="evidence" value="ECO:0007669"/>
    <property type="project" value="InterPro"/>
</dbReference>
<sequence>MSTPHTWLVFWRTLAFALVVLGSLSLSTTTALAQADPEREISTAVPAVDADVWRQVKSGETGANYRDSRFDSNYNLINASGETWRQIRNRWVSPFGMIAIGAMLAMIVLFYLIVGRKHLDEPRSGRKLLRWTILERSLHWSVATLFIVLALSGLNLLYGKFVFRPLFGDAIWASMMSGTKVLHNYIGPVFGILLVIILAKFLVRNLPKKHDWAWFKQGGGLIGKGRHPDADFANAGEKVWYWLLATAGLAVVVSGFVLDFPNYGQDRDAMQWANIIHAIGALGLTAVALGHIYIGTLGTEGSLEGMATGYVDETWAKEHHNLWYEKAKDQAVDVNDPGQPSLGNEPTSPQRSS</sequence>
<dbReference type="GO" id="GO:0009326">
    <property type="term" value="C:formate dehydrogenase complex"/>
    <property type="evidence" value="ECO:0007669"/>
    <property type="project" value="InterPro"/>
</dbReference>
<comment type="cofactor">
    <cofactor evidence="1">
        <name>heme</name>
        <dbReference type="ChEBI" id="CHEBI:30413"/>
    </cofactor>
</comment>
<feature type="compositionally biased region" description="Polar residues" evidence="13">
    <location>
        <begin position="341"/>
        <end position="353"/>
    </location>
</feature>